<keyword evidence="2" id="KW-1185">Reference proteome</keyword>
<dbReference type="InParanoid" id="A0A482WXQ3"/>
<protein>
    <submittedName>
        <fullName evidence="1">Uncharacterized protein</fullName>
    </submittedName>
</protein>
<accession>A0A482WXQ3</accession>
<name>A0A482WXQ3_LAOST</name>
<evidence type="ECO:0000313" key="2">
    <source>
        <dbReference type="Proteomes" id="UP000291343"/>
    </source>
</evidence>
<dbReference type="AlphaFoldDB" id="A0A482WXQ3"/>
<proteinExistence type="predicted"/>
<comment type="caution">
    <text evidence="1">The sequence shown here is derived from an EMBL/GenBank/DDBJ whole genome shotgun (WGS) entry which is preliminary data.</text>
</comment>
<gene>
    <name evidence="1" type="ORF">LSTR_LSTR016971</name>
</gene>
<dbReference type="Proteomes" id="UP000291343">
    <property type="component" value="Unassembled WGS sequence"/>
</dbReference>
<organism evidence="1 2">
    <name type="scientific">Laodelphax striatellus</name>
    <name type="common">Small brown planthopper</name>
    <name type="synonym">Delphax striatella</name>
    <dbReference type="NCBI Taxonomy" id="195883"/>
    <lineage>
        <taxon>Eukaryota</taxon>
        <taxon>Metazoa</taxon>
        <taxon>Ecdysozoa</taxon>
        <taxon>Arthropoda</taxon>
        <taxon>Hexapoda</taxon>
        <taxon>Insecta</taxon>
        <taxon>Pterygota</taxon>
        <taxon>Neoptera</taxon>
        <taxon>Paraneoptera</taxon>
        <taxon>Hemiptera</taxon>
        <taxon>Auchenorrhyncha</taxon>
        <taxon>Fulgoroidea</taxon>
        <taxon>Delphacidae</taxon>
        <taxon>Criomorphinae</taxon>
        <taxon>Laodelphax</taxon>
    </lineage>
</organism>
<reference evidence="1 2" key="1">
    <citation type="journal article" date="2017" name="Gigascience">
        <title>Genome sequence of the small brown planthopper, Laodelphax striatellus.</title>
        <authorList>
            <person name="Zhu J."/>
            <person name="Jiang F."/>
            <person name="Wang X."/>
            <person name="Yang P."/>
            <person name="Bao Y."/>
            <person name="Zhao W."/>
            <person name="Wang W."/>
            <person name="Lu H."/>
            <person name="Wang Q."/>
            <person name="Cui N."/>
            <person name="Li J."/>
            <person name="Chen X."/>
            <person name="Luo L."/>
            <person name="Yu J."/>
            <person name="Kang L."/>
            <person name="Cui F."/>
        </authorList>
    </citation>
    <scope>NUCLEOTIDE SEQUENCE [LARGE SCALE GENOMIC DNA]</scope>
    <source>
        <strain evidence="1">Lst14</strain>
    </source>
</reference>
<dbReference type="EMBL" id="QKKF02022450">
    <property type="protein sequence ID" value="RZF38377.1"/>
    <property type="molecule type" value="Genomic_DNA"/>
</dbReference>
<sequence length="133" mass="15068">MLRQRLQLVATEIQHGVVDSREVCVQTVGGQHERMIQMHQTQVTVSFVDHFLLQKPQEIVDLAVAVERVAGQNDLGQLVFVGMSAYHVALVFSDHLQAAHVESRDVVERQIDSENALDQVELQVFRLQKEQSL</sequence>
<evidence type="ECO:0000313" key="1">
    <source>
        <dbReference type="EMBL" id="RZF38377.1"/>
    </source>
</evidence>